<sequence length="394" mass="44346">KTAQTNGDFDCIVIGAGVQGSFTAYQLAKKNKKTLLLEQFVLPHSRGSSHGQTRIIRKAYEQNFYTHMMEECYELWAQLEREAGVKLYRQTGLLVMGPEKSANYQNIKDTLQRNKVPMVVLTHDNFSQHIPNVNLAKGDEALVDTTAGVLFADRVLKTVQVTEQFLKLGGVIRDNEKVTDIKPGPVVRVSTSVGVYHAKSLVITAGPWANKLLANTGLQLPLEVVKINVCYWKEKVPGSYGMKQRFPCFVQTECLESKVHIYGLPSNEYPGLMKVCYHMGSKTDPDQRDLQKDKSDIEILQHYIARCFPGLVPEPAIVESCLYTLTPDHHFVLDYHPAYSNIMIGAGFFRYSHGFKFGPIIGKLLCELSLGEVPSYDLSPFHIRRFQSKTRSAL</sequence>
<dbReference type="GO" id="GO:0033514">
    <property type="term" value="P:L-lysine catabolic process to acetyl-CoA via L-pipecolate"/>
    <property type="evidence" value="ECO:0007669"/>
    <property type="project" value="TreeGrafter"/>
</dbReference>
<evidence type="ECO:0000256" key="2">
    <source>
        <dbReference type="ARBA" id="ARBA00010989"/>
    </source>
</evidence>
<comment type="function">
    <text evidence="9">Metabolizes sarcosine, L-pipecolic acid and L-proline.</text>
</comment>
<dbReference type="SUPFAM" id="SSF54373">
    <property type="entry name" value="FAD-linked reductases, C-terminal domain"/>
    <property type="match status" value="1"/>
</dbReference>
<dbReference type="Pfam" id="PF01266">
    <property type="entry name" value="DAO"/>
    <property type="match status" value="1"/>
</dbReference>
<dbReference type="EC" id="1.5.3.7" evidence="10"/>
<gene>
    <name evidence="15" type="primary">PIPOX</name>
    <name evidence="15" type="synonym">pipox</name>
</gene>
<feature type="domain" description="FAD dependent oxidoreductase" evidence="14">
    <location>
        <begin position="10"/>
        <end position="368"/>
    </location>
</feature>
<evidence type="ECO:0000313" key="15">
    <source>
        <dbReference type="Ensembl" id="ENSONIP00000018626.2"/>
    </source>
</evidence>
<dbReference type="Gene3D" id="3.30.9.10">
    <property type="entry name" value="D-Amino Acid Oxidase, subunit A, domain 2"/>
    <property type="match status" value="1"/>
</dbReference>
<comment type="catalytic activity">
    <reaction evidence="8">
        <text>sarcosine + O2 + H2O = formaldehyde + glycine + H2O2</text>
        <dbReference type="Rhea" id="RHEA:13313"/>
        <dbReference type="ChEBI" id="CHEBI:15377"/>
        <dbReference type="ChEBI" id="CHEBI:15379"/>
        <dbReference type="ChEBI" id="CHEBI:16240"/>
        <dbReference type="ChEBI" id="CHEBI:16842"/>
        <dbReference type="ChEBI" id="CHEBI:57305"/>
        <dbReference type="ChEBI" id="CHEBI:57433"/>
        <dbReference type="EC" id="1.5.3.1"/>
    </reaction>
</comment>
<keyword evidence="4" id="KW-0285">Flavoprotein</keyword>
<dbReference type="GO" id="GO:0005777">
    <property type="term" value="C:peroxisome"/>
    <property type="evidence" value="ECO:0007669"/>
    <property type="project" value="TreeGrafter"/>
</dbReference>
<dbReference type="GO" id="GO:0008115">
    <property type="term" value="F:sarcosine oxidase activity"/>
    <property type="evidence" value="ECO:0007669"/>
    <property type="project" value="UniProtKB-EC"/>
</dbReference>
<comment type="cofactor">
    <cofactor evidence="1">
        <name>FAD</name>
        <dbReference type="ChEBI" id="CHEBI:57692"/>
    </cofactor>
</comment>
<keyword evidence="6" id="KW-0560">Oxidoreductase</keyword>
<dbReference type="Gene3D" id="3.50.50.60">
    <property type="entry name" value="FAD/NAD(P)-binding domain"/>
    <property type="match status" value="1"/>
</dbReference>
<dbReference type="InParanoid" id="I3KBY1"/>
<dbReference type="InterPro" id="IPR006076">
    <property type="entry name" value="FAD-dep_OxRdtase"/>
</dbReference>
<dbReference type="eggNOG" id="KOG2820">
    <property type="taxonomic scope" value="Eukaryota"/>
</dbReference>
<evidence type="ECO:0000256" key="13">
    <source>
        <dbReference type="ARBA" id="ARBA00082118"/>
    </source>
</evidence>
<comment type="similarity">
    <text evidence="2">Belongs to the MSOX/MTOX family.</text>
</comment>
<dbReference type="GO" id="GO:0050660">
    <property type="term" value="F:flavin adenine dinucleotide binding"/>
    <property type="evidence" value="ECO:0007669"/>
    <property type="project" value="InterPro"/>
</dbReference>
<dbReference type="FunFam" id="3.50.50.60:FF:000189">
    <property type="entry name" value="Monomeric sarcosine oxidase"/>
    <property type="match status" value="1"/>
</dbReference>
<dbReference type="GO" id="GO:0050031">
    <property type="term" value="F:L-pipecolate oxidase activity"/>
    <property type="evidence" value="ECO:0007669"/>
    <property type="project" value="UniProtKB-EC"/>
</dbReference>
<evidence type="ECO:0000256" key="9">
    <source>
        <dbReference type="ARBA" id="ARBA00055924"/>
    </source>
</evidence>
<evidence type="ECO:0000259" key="14">
    <source>
        <dbReference type="Pfam" id="PF01266"/>
    </source>
</evidence>
<dbReference type="HOGENOM" id="CLU_007884_2_2_1"/>
<organism evidence="15 16">
    <name type="scientific">Oreochromis niloticus</name>
    <name type="common">Nile tilapia</name>
    <name type="synonym">Tilapia nilotica</name>
    <dbReference type="NCBI Taxonomy" id="8128"/>
    <lineage>
        <taxon>Eukaryota</taxon>
        <taxon>Metazoa</taxon>
        <taxon>Chordata</taxon>
        <taxon>Craniata</taxon>
        <taxon>Vertebrata</taxon>
        <taxon>Euteleostomi</taxon>
        <taxon>Actinopterygii</taxon>
        <taxon>Neopterygii</taxon>
        <taxon>Teleostei</taxon>
        <taxon>Neoteleostei</taxon>
        <taxon>Acanthomorphata</taxon>
        <taxon>Ovalentaria</taxon>
        <taxon>Cichlomorphae</taxon>
        <taxon>Cichliformes</taxon>
        <taxon>Cichlidae</taxon>
        <taxon>African cichlids</taxon>
        <taxon>Pseudocrenilabrinae</taxon>
        <taxon>Oreochromini</taxon>
        <taxon>Oreochromis</taxon>
    </lineage>
</organism>
<dbReference type="STRING" id="8128.ENSONIP00000018626"/>
<dbReference type="PANTHER" id="PTHR10961:SF46">
    <property type="entry name" value="PEROXISOMAL SARCOSINE OXIDASE"/>
    <property type="match status" value="1"/>
</dbReference>
<reference evidence="15" key="2">
    <citation type="submission" date="2025-08" db="UniProtKB">
        <authorList>
            <consortium name="Ensembl"/>
        </authorList>
    </citation>
    <scope>IDENTIFICATION</scope>
</reference>
<evidence type="ECO:0000256" key="10">
    <source>
        <dbReference type="ARBA" id="ARBA00066548"/>
    </source>
</evidence>
<comment type="catalytic activity">
    <reaction evidence="7">
        <text>L-pipecolate + O2 = L-1-piperideine-6-carboxylate + H2O2 + H(+)</text>
        <dbReference type="Rhea" id="RHEA:11992"/>
        <dbReference type="ChEBI" id="CHEBI:15378"/>
        <dbReference type="ChEBI" id="CHEBI:15379"/>
        <dbReference type="ChEBI" id="CHEBI:16240"/>
        <dbReference type="ChEBI" id="CHEBI:58769"/>
        <dbReference type="ChEBI" id="CHEBI:61185"/>
        <dbReference type="EC" id="1.5.3.7"/>
    </reaction>
</comment>
<dbReference type="SUPFAM" id="SSF51905">
    <property type="entry name" value="FAD/NAD(P)-binding domain"/>
    <property type="match status" value="1"/>
</dbReference>
<dbReference type="Ensembl" id="ENSONIT00000018643.2">
    <property type="protein sequence ID" value="ENSONIP00000018626.2"/>
    <property type="gene ID" value="ENSONIG00000014793.2"/>
</dbReference>
<dbReference type="InterPro" id="IPR045170">
    <property type="entry name" value="MTOX"/>
</dbReference>
<dbReference type="OMA" id="FPSMWFQ"/>
<evidence type="ECO:0000313" key="16">
    <source>
        <dbReference type="Proteomes" id="UP000005207"/>
    </source>
</evidence>
<evidence type="ECO:0000256" key="1">
    <source>
        <dbReference type="ARBA" id="ARBA00001974"/>
    </source>
</evidence>
<dbReference type="EC" id="1.5.3.1" evidence="3"/>
<dbReference type="PANTHER" id="PTHR10961">
    <property type="entry name" value="PEROXISOMAL SARCOSINE OXIDASE"/>
    <property type="match status" value="1"/>
</dbReference>
<dbReference type="AlphaFoldDB" id="I3KBY1"/>
<dbReference type="GeneTree" id="ENSGT00390000011000"/>
<evidence type="ECO:0000256" key="11">
    <source>
        <dbReference type="ARBA" id="ARBA00070200"/>
    </source>
</evidence>
<evidence type="ECO:0000256" key="8">
    <source>
        <dbReference type="ARBA" id="ARBA00052742"/>
    </source>
</evidence>
<evidence type="ECO:0000256" key="5">
    <source>
        <dbReference type="ARBA" id="ARBA00022827"/>
    </source>
</evidence>
<proteinExistence type="inferred from homology"/>
<evidence type="ECO:0000256" key="6">
    <source>
        <dbReference type="ARBA" id="ARBA00023002"/>
    </source>
</evidence>
<name>I3KBY1_ORENI</name>
<accession>I3KBY1</accession>
<reference evidence="16" key="1">
    <citation type="submission" date="2012-01" db="EMBL/GenBank/DDBJ databases">
        <title>The Genome Sequence of Oreochromis niloticus (Nile Tilapia).</title>
        <authorList>
            <consortium name="Broad Institute Genome Assembly Team"/>
            <consortium name="Broad Institute Sequencing Platform"/>
            <person name="Di Palma F."/>
            <person name="Johnson J."/>
            <person name="Lander E.S."/>
            <person name="Lindblad-Toh K."/>
        </authorList>
    </citation>
    <scope>NUCLEOTIDE SEQUENCE [LARGE SCALE GENOMIC DNA]</scope>
</reference>
<dbReference type="NCBIfam" id="NF008425">
    <property type="entry name" value="PRK11259.1"/>
    <property type="match status" value="1"/>
</dbReference>
<evidence type="ECO:0000256" key="12">
    <source>
        <dbReference type="ARBA" id="ARBA00082030"/>
    </source>
</evidence>
<evidence type="ECO:0000256" key="7">
    <source>
        <dbReference type="ARBA" id="ARBA00051859"/>
    </source>
</evidence>
<keyword evidence="16" id="KW-1185">Reference proteome</keyword>
<evidence type="ECO:0000256" key="4">
    <source>
        <dbReference type="ARBA" id="ARBA00022630"/>
    </source>
</evidence>
<reference evidence="15" key="3">
    <citation type="submission" date="2025-09" db="UniProtKB">
        <authorList>
            <consortium name="Ensembl"/>
        </authorList>
    </citation>
    <scope>IDENTIFICATION</scope>
</reference>
<keyword evidence="5" id="KW-0274">FAD</keyword>
<protein>
    <recommendedName>
        <fullName evidence="11">Peroxisomal sarcosine oxidase</fullName>
        <ecNumber evidence="3">1.5.3.1</ecNumber>
        <ecNumber evidence="10">1.5.3.7</ecNumber>
    </recommendedName>
    <alternativeName>
        <fullName evidence="12">L-pipecolate oxidase</fullName>
    </alternativeName>
    <alternativeName>
        <fullName evidence="13">L-pipecolic acid oxidase</fullName>
    </alternativeName>
</protein>
<dbReference type="Proteomes" id="UP000005207">
    <property type="component" value="Linkage group LG14"/>
</dbReference>
<dbReference type="InterPro" id="IPR036188">
    <property type="entry name" value="FAD/NAD-bd_sf"/>
</dbReference>
<evidence type="ECO:0000256" key="3">
    <source>
        <dbReference type="ARBA" id="ARBA00012769"/>
    </source>
</evidence>